<dbReference type="CDD" id="cd17546">
    <property type="entry name" value="REC_hyHK_CKI1_RcsC-like"/>
    <property type="match status" value="1"/>
</dbReference>
<dbReference type="CDD" id="cd00082">
    <property type="entry name" value="HisKA"/>
    <property type="match status" value="1"/>
</dbReference>
<evidence type="ECO:0000256" key="15">
    <source>
        <dbReference type="SAM" id="MobiDB-lite"/>
    </source>
</evidence>
<feature type="region of interest" description="Disordered" evidence="15">
    <location>
        <begin position="683"/>
        <end position="716"/>
    </location>
</feature>
<feature type="transmembrane region" description="Helical" evidence="16">
    <location>
        <begin position="335"/>
        <end position="359"/>
    </location>
</feature>
<dbReference type="GO" id="GO:0009927">
    <property type="term" value="F:histidine phosphotransfer kinase activity"/>
    <property type="evidence" value="ECO:0007669"/>
    <property type="project" value="TreeGrafter"/>
</dbReference>
<evidence type="ECO:0000256" key="1">
    <source>
        <dbReference type="ARBA" id="ARBA00000085"/>
    </source>
</evidence>
<dbReference type="PhylomeDB" id="A0A061AVJ0"/>
<reference evidence="19" key="1">
    <citation type="journal article" date="2014" name="Genome Announc.">
        <title>Genome sequence of the yeast Cyberlindnera fabianii (Hansenula fabianii).</title>
        <authorList>
            <person name="Freel K.C."/>
            <person name="Sarilar V."/>
            <person name="Neuveglise C."/>
            <person name="Devillers H."/>
            <person name="Friedrich A."/>
            <person name="Schacherer J."/>
        </authorList>
    </citation>
    <scope>NUCLEOTIDE SEQUENCE</scope>
    <source>
        <strain evidence="19">YJS4271</strain>
    </source>
</reference>
<dbReference type="Gene3D" id="1.10.287.130">
    <property type="match status" value="1"/>
</dbReference>
<dbReference type="SUPFAM" id="SSF47384">
    <property type="entry name" value="Homodimeric domain of signal transducing histidine kinase"/>
    <property type="match status" value="1"/>
</dbReference>
<name>A0A061AVJ0_CYBFA</name>
<keyword evidence="6 16" id="KW-0812">Transmembrane</keyword>
<dbReference type="SUPFAM" id="SSF55874">
    <property type="entry name" value="ATPase domain of HSP90 chaperone/DNA topoisomerase II/histidine kinase"/>
    <property type="match status" value="1"/>
</dbReference>
<comment type="subcellular location">
    <subcellularLocation>
        <location evidence="2">Membrane</location>
    </subcellularLocation>
</comment>
<dbReference type="InterPro" id="IPR005467">
    <property type="entry name" value="His_kinase_dom"/>
</dbReference>
<organism evidence="19">
    <name type="scientific">Cyberlindnera fabianii</name>
    <name type="common">Yeast</name>
    <name type="synonym">Hansenula fabianii</name>
    <dbReference type="NCBI Taxonomy" id="36022"/>
    <lineage>
        <taxon>Eukaryota</taxon>
        <taxon>Fungi</taxon>
        <taxon>Dikarya</taxon>
        <taxon>Ascomycota</taxon>
        <taxon>Saccharomycotina</taxon>
        <taxon>Saccharomycetes</taxon>
        <taxon>Phaffomycetales</taxon>
        <taxon>Phaffomycetaceae</taxon>
        <taxon>Cyberlindnera</taxon>
    </lineage>
</organism>
<dbReference type="SMART" id="SM00387">
    <property type="entry name" value="HATPase_c"/>
    <property type="match status" value="1"/>
</dbReference>
<dbReference type="FunFam" id="1.10.287.130:FF:000004">
    <property type="entry name" value="Ethylene receptor 1"/>
    <property type="match status" value="1"/>
</dbReference>
<dbReference type="SMART" id="SM00388">
    <property type="entry name" value="HisKA"/>
    <property type="match status" value="1"/>
</dbReference>
<keyword evidence="12 16" id="KW-0472">Membrane</keyword>
<dbReference type="PROSITE" id="PS50110">
    <property type="entry name" value="RESPONSE_REGULATORY"/>
    <property type="match status" value="1"/>
</dbReference>
<dbReference type="EMBL" id="LK052892">
    <property type="protein sequence ID" value="CDR41651.1"/>
    <property type="molecule type" value="Genomic_DNA"/>
</dbReference>
<feature type="compositionally biased region" description="Polar residues" evidence="15">
    <location>
        <begin position="683"/>
        <end position="703"/>
    </location>
</feature>
<protein>
    <recommendedName>
        <fullName evidence="3">histidine kinase</fullName>
        <ecNumber evidence="3">2.7.13.3</ecNumber>
    </recommendedName>
</protein>
<feature type="domain" description="Response regulatory" evidence="18">
    <location>
        <begin position="937"/>
        <end position="1058"/>
    </location>
</feature>
<dbReference type="FunFam" id="3.40.50.2300:FF:000289">
    <property type="entry name" value="Osmosensing histidine protein kinase SLN1"/>
    <property type="match status" value="1"/>
</dbReference>
<dbReference type="PRINTS" id="PR00344">
    <property type="entry name" value="BCTRLSENSOR"/>
</dbReference>
<evidence type="ECO:0000256" key="7">
    <source>
        <dbReference type="ARBA" id="ARBA00022741"/>
    </source>
</evidence>
<evidence type="ECO:0000259" key="18">
    <source>
        <dbReference type="PROSITE" id="PS50110"/>
    </source>
</evidence>
<dbReference type="InterPro" id="IPR004358">
    <property type="entry name" value="Sig_transdc_His_kin-like_C"/>
</dbReference>
<dbReference type="InterPro" id="IPR036890">
    <property type="entry name" value="HATPase_C_sf"/>
</dbReference>
<evidence type="ECO:0000256" key="8">
    <source>
        <dbReference type="ARBA" id="ARBA00022777"/>
    </source>
</evidence>
<feature type="transmembrane region" description="Helical" evidence="16">
    <location>
        <begin position="23"/>
        <end position="47"/>
    </location>
</feature>
<proteinExistence type="predicted"/>
<dbReference type="Gene3D" id="3.40.50.2300">
    <property type="match status" value="1"/>
</dbReference>
<dbReference type="GO" id="GO:0000155">
    <property type="term" value="F:phosphorelay sensor kinase activity"/>
    <property type="evidence" value="ECO:0007669"/>
    <property type="project" value="InterPro"/>
</dbReference>
<evidence type="ECO:0000256" key="4">
    <source>
        <dbReference type="ARBA" id="ARBA00022553"/>
    </source>
</evidence>
<dbReference type="OrthoDB" id="60033at2759"/>
<dbReference type="Pfam" id="PF00072">
    <property type="entry name" value="Response_reg"/>
    <property type="match status" value="1"/>
</dbReference>
<dbReference type="Pfam" id="PF02518">
    <property type="entry name" value="HATPase_c"/>
    <property type="match status" value="1"/>
</dbReference>
<evidence type="ECO:0000256" key="5">
    <source>
        <dbReference type="ARBA" id="ARBA00022679"/>
    </source>
</evidence>
<comment type="catalytic activity">
    <reaction evidence="1">
        <text>ATP + protein L-histidine = ADP + protein N-phospho-L-histidine.</text>
        <dbReference type="EC" id="2.7.13.3"/>
    </reaction>
</comment>
<keyword evidence="8" id="KW-0418">Kinase</keyword>
<dbReference type="VEuPathDB" id="FungiDB:BON22_3800"/>
<dbReference type="SMART" id="SM00448">
    <property type="entry name" value="REC"/>
    <property type="match status" value="1"/>
</dbReference>
<gene>
    <name evidence="19" type="ORF">CYFA0S_07e04610g</name>
</gene>
<dbReference type="CDD" id="cd06225">
    <property type="entry name" value="HAMP"/>
    <property type="match status" value="1"/>
</dbReference>
<evidence type="ECO:0000259" key="17">
    <source>
        <dbReference type="PROSITE" id="PS50109"/>
    </source>
</evidence>
<dbReference type="InterPro" id="IPR011006">
    <property type="entry name" value="CheY-like_superfamily"/>
</dbReference>
<evidence type="ECO:0000256" key="16">
    <source>
        <dbReference type="SAM" id="Phobius"/>
    </source>
</evidence>
<keyword evidence="10 16" id="KW-1133">Transmembrane helix</keyword>
<evidence type="ECO:0000256" key="14">
    <source>
        <dbReference type="PROSITE-ProRule" id="PRU00169"/>
    </source>
</evidence>
<evidence type="ECO:0000256" key="10">
    <source>
        <dbReference type="ARBA" id="ARBA00022989"/>
    </source>
</evidence>
<keyword evidence="7" id="KW-0547">Nucleotide-binding</keyword>
<accession>A0A061AVJ0</accession>
<dbReference type="PANTHER" id="PTHR43047">
    <property type="entry name" value="TWO-COMPONENT HISTIDINE PROTEIN KINASE"/>
    <property type="match status" value="1"/>
</dbReference>
<evidence type="ECO:0000256" key="2">
    <source>
        <dbReference type="ARBA" id="ARBA00004370"/>
    </source>
</evidence>
<keyword evidence="9" id="KW-0067">ATP-binding</keyword>
<evidence type="ECO:0000313" key="19">
    <source>
        <dbReference type="EMBL" id="CDR41651.1"/>
    </source>
</evidence>
<dbReference type="InterPro" id="IPR003594">
    <property type="entry name" value="HATPase_dom"/>
</dbReference>
<evidence type="ECO:0000256" key="13">
    <source>
        <dbReference type="ARBA" id="ARBA00023180"/>
    </source>
</evidence>
<dbReference type="InterPro" id="IPR036097">
    <property type="entry name" value="HisK_dim/P_sf"/>
</dbReference>
<keyword evidence="13" id="KW-0325">Glycoprotein</keyword>
<evidence type="ECO:0000256" key="6">
    <source>
        <dbReference type="ARBA" id="ARBA00022692"/>
    </source>
</evidence>
<dbReference type="PANTHER" id="PTHR43047:SF72">
    <property type="entry name" value="OSMOSENSING HISTIDINE PROTEIN KINASE SLN1"/>
    <property type="match status" value="1"/>
</dbReference>
<keyword evidence="4 14" id="KW-0597">Phosphoprotein</keyword>
<feature type="domain" description="Histidine kinase" evidence="17">
    <location>
        <begin position="521"/>
        <end position="844"/>
    </location>
</feature>
<dbReference type="AlphaFoldDB" id="A0A061AVJ0"/>
<keyword evidence="5" id="KW-0808">Transferase</keyword>
<dbReference type="GO" id="GO:0005524">
    <property type="term" value="F:ATP binding"/>
    <property type="evidence" value="ECO:0007669"/>
    <property type="project" value="UniProtKB-KW"/>
</dbReference>
<feature type="region of interest" description="Disordered" evidence="15">
    <location>
        <begin position="428"/>
        <end position="451"/>
    </location>
</feature>
<dbReference type="Pfam" id="PF00512">
    <property type="entry name" value="HisKA"/>
    <property type="match status" value="1"/>
</dbReference>
<dbReference type="EC" id="2.7.13.3" evidence="3"/>
<dbReference type="InterPro" id="IPR003661">
    <property type="entry name" value="HisK_dim/P_dom"/>
</dbReference>
<feature type="modified residue" description="4-aspartylphosphate" evidence="14">
    <location>
        <position position="992"/>
    </location>
</feature>
<dbReference type="SUPFAM" id="SSF52172">
    <property type="entry name" value="CheY-like"/>
    <property type="match status" value="1"/>
</dbReference>
<sequence length="1078" mass="118950">MWPSRTATAVRNRVFRIGIRQQLTALVIVVALVSLMVLAIITGIYFSTNYKNLRSDRLKVVAQLKAAQVSQNLNFLYYQAYWLATKDVIQNSLVSYRAGNTSEANWASAEDSIKQFLQATITFAGVRLYDTRFDPVVESGSNWSNIYVPDSISQQLYTLEQDNITVPDSIDSTGFISGPVRNTSDSFVMSMTIPIYSQASILFSSQDLVGYVTAVMTAESLSQTLGDNTTTIEDSSVVILIADNMFGNITSNTTYHYAFVKEENISQSFKIGQSDIATQVLKNGKTGFKSKTKTNDGLEIAAGYCPVDSYMATWGAVIEQKRSTFMYPSDQFTKIIVGVCIGIAVFMAIVTFPLAHWAVQPIRELQKATELIAQGRGLQPKRDNDNEKFSSARASLQSTALERFHYPPETPSRSLTPTQSPINATHQVTTTDTGHLESGSMSSGGAMGHPSYLQSARVPHYKRIFYDELSKLTETFNAMTDELDRQYTHLEDRVKARTKQLEAAKIQAEAANEAKTVFIANISHELRTPLNGILGMTAIAMAETDPGKIQQSLKLIFRSGELLLHILTELLTFSKNSLMRSKLENADFSVMEVALQIKSIFGKLAKDQNVNLSILVTSNEIRKMVLYGDSNRIIQIVMNLVSNSLKFTPVDGKVTFTVRRIGEYDEAKSREANYEKVFVKTGTTPINEKQQQKTLNEYGSSASDETDDTHVSSADDGMDDVKSVITVSTSSYDDAIFKNQFKVEDSTSGNDAQKQSKTRPLTDKKTWVFEFVVEDTGPGIDPKLQSAVFEPFVQGDQTLSRQYGGTGLGLSICRQLAAMMKGVMELESTVGVGSKFTFKVPMTQTGELVVDETDANLYEDEFNIDSKKNRKVKIVEPESSVEDDADAQDNVFGPSPERSGYYGKAYLNSTGTAKASSSSLHSTLEQSKKVGPSKSLKILVAEDNNVNQEVIKRMLNLEGFTDIELAVDGQEAIALVQNKLSSGGTYDVIFMDVQMPNVDGLMATRTIKQELGFKGPIVALTAFADESNVKECLETGMIGFLSKPIRRSQLRKVLTQFCPVEFTEIGSSPSTSDDPRTN</sequence>
<evidence type="ECO:0000256" key="3">
    <source>
        <dbReference type="ARBA" id="ARBA00012438"/>
    </source>
</evidence>
<evidence type="ECO:0000256" key="11">
    <source>
        <dbReference type="ARBA" id="ARBA00023012"/>
    </source>
</evidence>
<evidence type="ECO:0000256" key="12">
    <source>
        <dbReference type="ARBA" id="ARBA00023136"/>
    </source>
</evidence>
<evidence type="ECO:0000256" key="9">
    <source>
        <dbReference type="ARBA" id="ARBA00022840"/>
    </source>
</evidence>
<dbReference type="Gene3D" id="3.30.565.10">
    <property type="entry name" value="Histidine kinase-like ATPase, C-terminal domain"/>
    <property type="match status" value="1"/>
</dbReference>
<dbReference type="PROSITE" id="PS50109">
    <property type="entry name" value="HIS_KIN"/>
    <property type="match status" value="1"/>
</dbReference>
<dbReference type="InterPro" id="IPR001789">
    <property type="entry name" value="Sig_transdc_resp-reg_receiver"/>
</dbReference>
<keyword evidence="11" id="KW-0902">Two-component regulatory system</keyword>
<dbReference type="GO" id="GO:0005886">
    <property type="term" value="C:plasma membrane"/>
    <property type="evidence" value="ECO:0007669"/>
    <property type="project" value="TreeGrafter"/>
</dbReference>
<dbReference type="GO" id="GO:0007234">
    <property type="term" value="P:osmosensory signaling via phosphorelay pathway"/>
    <property type="evidence" value="ECO:0007669"/>
    <property type="project" value="UniProtKB-ARBA"/>
</dbReference>